<reference evidence="6" key="1">
    <citation type="submission" date="2020-01" db="EMBL/GenBank/DDBJ databases">
        <authorList>
            <person name="Meier V. D."/>
            <person name="Meier V D."/>
        </authorList>
    </citation>
    <scope>NUCLEOTIDE SEQUENCE</scope>
    <source>
        <strain evidence="6">HLG_WM_MAG_01</strain>
    </source>
</reference>
<feature type="region of interest" description="Disordered" evidence="4">
    <location>
        <begin position="1"/>
        <end position="20"/>
    </location>
</feature>
<evidence type="ECO:0000259" key="5">
    <source>
        <dbReference type="Pfam" id="PF00437"/>
    </source>
</evidence>
<dbReference type="SUPFAM" id="SSF52540">
    <property type="entry name" value="P-loop containing nucleoside triphosphate hydrolases"/>
    <property type="match status" value="1"/>
</dbReference>
<keyword evidence="3" id="KW-0067">ATP-binding</keyword>
<comment type="similarity">
    <text evidence="1">Belongs to the GSP E family.</text>
</comment>
<evidence type="ECO:0000256" key="1">
    <source>
        <dbReference type="ARBA" id="ARBA00006611"/>
    </source>
</evidence>
<keyword evidence="2" id="KW-0547">Nucleotide-binding</keyword>
<evidence type="ECO:0000313" key="6">
    <source>
        <dbReference type="EMBL" id="CAA6806615.1"/>
    </source>
</evidence>
<dbReference type="Pfam" id="PF00437">
    <property type="entry name" value="T2SSE"/>
    <property type="match status" value="1"/>
</dbReference>
<sequence>MIDYLKKRVKSDSETQESMKVPLSKPAHMNIPFISDKIQKRIEEKIGTEEFNATSKQKNTIKKVHLFDILVERENYTYIELGEVVFDILKEEEKCYFLSERSSSKIHYDIHKKEVYYILEDEIYKDGFLVKERVMERVIPHFFPMQKSNHPYLILPKDEYITLKLYLEDTKEKGQELFSEGQKSLRFSFYNLVESAMHKGASDIHIKYSMNFYHVYFRISGALVNQREYLMDKDEGHDFIHACKVTATKDTKGEFSADEHHLPQDARIVFNSLGVDTRIAITPEGTLSGKQVLVARLLIKKQIDKKTFSFSEWGYGDDFIEVLEDVKNISGKLIYATGKVGSGKSTLLSHLLATLDDDISIITIEDPIEYILNKKNATQHEIFMPQDKTRQITYVDYLKKIKRSDFDVLYIAETRKDKGLMESVVEGAKAGGTIYSTIHIPSCFDTHDTLVQVFGADKKAIASLLYLSVNQVLVKKLCPNCKKEDKDHVNKKNLEERASSLDYIYKNPLDDFLKEDFKTYIADNNGCDICRKKSFGNKKEWGYDGRIPVYEYLRIDPSFATWIYKENCDRYDIELKACTEGKGINKLQTFIRLLKEGKIDATLRQIREI</sequence>
<evidence type="ECO:0000256" key="3">
    <source>
        <dbReference type="ARBA" id="ARBA00022840"/>
    </source>
</evidence>
<dbReference type="InterPro" id="IPR027417">
    <property type="entry name" value="P-loop_NTPase"/>
</dbReference>
<evidence type="ECO:0000256" key="2">
    <source>
        <dbReference type="ARBA" id="ARBA00022741"/>
    </source>
</evidence>
<name>A0A6S6STM2_9BACT</name>
<evidence type="ECO:0000256" key="4">
    <source>
        <dbReference type="SAM" id="MobiDB-lite"/>
    </source>
</evidence>
<dbReference type="InterPro" id="IPR001482">
    <property type="entry name" value="T2SS/T4SS_dom"/>
</dbReference>
<dbReference type="PANTHER" id="PTHR30258:SF3">
    <property type="entry name" value="SLL1921 PROTEIN"/>
    <property type="match status" value="1"/>
</dbReference>
<accession>A0A6S6STM2</accession>
<gene>
    <name evidence="6" type="ORF">HELGO_WM3207</name>
</gene>
<dbReference type="GO" id="GO:0005524">
    <property type="term" value="F:ATP binding"/>
    <property type="evidence" value="ECO:0007669"/>
    <property type="project" value="UniProtKB-KW"/>
</dbReference>
<dbReference type="EMBL" id="CACVAS010000047">
    <property type="protein sequence ID" value="CAA6806615.1"/>
    <property type="molecule type" value="Genomic_DNA"/>
</dbReference>
<dbReference type="AlphaFoldDB" id="A0A6S6STM2"/>
<feature type="compositionally biased region" description="Basic and acidic residues" evidence="4">
    <location>
        <begin position="1"/>
        <end position="13"/>
    </location>
</feature>
<dbReference type="GO" id="GO:0005886">
    <property type="term" value="C:plasma membrane"/>
    <property type="evidence" value="ECO:0007669"/>
    <property type="project" value="TreeGrafter"/>
</dbReference>
<protein>
    <submittedName>
        <fullName evidence="6">Type II secretion system protein E</fullName>
    </submittedName>
</protein>
<dbReference type="Gene3D" id="3.40.50.300">
    <property type="entry name" value="P-loop containing nucleotide triphosphate hydrolases"/>
    <property type="match status" value="1"/>
</dbReference>
<dbReference type="Gene3D" id="3.30.450.90">
    <property type="match status" value="1"/>
</dbReference>
<proteinExistence type="inferred from homology"/>
<dbReference type="GO" id="GO:0016887">
    <property type="term" value="F:ATP hydrolysis activity"/>
    <property type="evidence" value="ECO:0007669"/>
    <property type="project" value="TreeGrafter"/>
</dbReference>
<organism evidence="6">
    <name type="scientific">uncultured Sulfurovum sp</name>
    <dbReference type="NCBI Taxonomy" id="269237"/>
    <lineage>
        <taxon>Bacteria</taxon>
        <taxon>Pseudomonadati</taxon>
        <taxon>Campylobacterota</taxon>
        <taxon>Epsilonproteobacteria</taxon>
        <taxon>Campylobacterales</taxon>
        <taxon>Sulfurovaceae</taxon>
        <taxon>Sulfurovum</taxon>
        <taxon>environmental samples</taxon>
    </lineage>
</organism>
<dbReference type="PANTHER" id="PTHR30258">
    <property type="entry name" value="TYPE II SECRETION SYSTEM PROTEIN GSPE-RELATED"/>
    <property type="match status" value="1"/>
</dbReference>
<feature type="domain" description="Bacterial type II secretion system protein E" evidence="5">
    <location>
        <begin position="190"/>
        <end position="574"/>
    </location>
</feature>